<dbReference type="Pfam" id="PF00171">
    <property type="entry name" value="Aldedh"/>
    <property type="match status" value="1"/>
</dbReference>
<evidence type="ECO:0000256" key="6">
    <source>
        <dbReference type="RuleBase" id="RU003345"/>
    </source>
</evidence>
<dbReference type="InterPro" id="IPR029510">
    <property type="entry name" value="Ald_DH_CS_GLU"/>
</dbReference>
<dbReference type="Gene3D" id="3.40.309.10">
    <property type="entry name" value="Aldehyde Dehydrogenase, Chain A, domain 2"/>
    <property type="match status" value="1"/>
</dbReference>
<dbReference type="PROSITE" id="PS00687">
    <property type="entry name" value="ALDEHYDE_DEHYDR_GLU"/>
    <property type="match status" value="1"/>
</dbReference>
<dbReference type="FunFam" id="3.40.309.10:FF:000009">
    <property type="entry name" value="Aldehyde dehydrogenase A"/>
    <property type="match status" value="1"/>
</dbReference>
<dbReference type="AlphaFoldDB" id="A0A2C5X0W5"/>
<dbReference type="SUPFAM" id="SSF53720">
    <property type="entry name" value="ALDH-like"/>
    <property type="match status" value="1"/>
</dbReference>
<gene>
    <name evidence="8" type="primary">ALDH10A9_1</name>
    <name evidence="8" type="ORF">CFIMG_005765RA</name>
</gene>
<dbReference type="OrthoDB" id="310895at2759"/>
<dbReference type="InterPro" id="IPR016161">
    <property type="entry name" value="Ald_DH/histidinol_DH"/>
</dbReference>
<feature type="active site" evidence="5">
    <location>
        <position position="261"/>
    </location>
</feature>
<name>A0A2C5X0W5_9PEZI</name>
<protein>
    <recommendedName>
        <fullName evidence="3">aldehyde dehydrogenase (NAD(+))</fullName>
        <ecNumber evidence="3">1.2.1.3</ecNumber>
    </recommendedName>
</protein>
<comment type="caution">
    <text evidence="8">The sequence shown here is derived from an EMBL/GenBank/DDBJ whole genome shotgun (WGS) entry which is preliminary data.</text>
</comment>
<dbReference type="PROSITE" id="PS00070">
    <property type="entry name" value="ALDEHYDE_DEHYDR_CYS"/>
    <property type="match status" value="1"/>
</dbReference>
<evidence type="ECO:0000259" key="7">
    <source>
        <dbReference type="Pfam" id="PF00171"/>
    </source>
</evidence>
<sequence>MLKMNPPSSDPLRNRAQLMWVGGKEIPGSGPVISVEDPSLGRPIDFVHSAGIAEVNMAVELGHAAYKGGAWSRASRHERARVFDNAATRLMGSIDIFTDIEVTQTGRPTREMTAQVPTLVKWFQYYAALLRTEERSVLPTTGSLHNWVDRVPLGVVALITPFNHPLLIAVKKLAPALAAGNSVILKPSELAPVTSLLLGRVLRDAGIPDGVLSVIPGHGATTGQALVQHPLVRKVDITGGTMAGRSIGALIGGNLTPLTAELGGKAPMIVLENANIDAAVNGAVFGSFIASGQTCVAATRIIVQDSILDEFVQKLAIKVSTIVPRIGSPRNMKSMMGPVIGKEQLDRISDMVNDSVASGHAVVLCGGMRMTGKSMLDGTDLDSGYFYAPTVVASNPAHTQAVLNTRLWREEAFGPVVVVVGCKSEDEAISLANDSEYGLGAAVWTQDLSQAFRVTEQIEAGVVWVNTHHRNDPSSPWGGVKPGSGVGSENGKEAYYAYTRMKSTVINYASAESMLATEDWFRDDAAPVRYG</sequence>
<evidence type="ECO:0000256" key="5">
    <source>
        <dbReference type="PROSITE-ProRule" id="PRU10007"/>
    </source>
</evidence>
<reference evidence="8 9" key="1">
    <citation type="journal article" date="2013" name="Fungal Biol.">
        <title>Analysis of microsatellite markers in the genome of the plant pathogen Ceratocystis fimbriata.</title>
        <authorList>
            <person name="Simpson M.C."/>
            <person name="Wilken P.M."/>
            <person name="Coetzee M.P."/>
            <person name="Wingfield M.J."/>
            <person name="Wingfield B.D."/>
        </authorList>
    </citation>
    <scope>NUCLEOTIDE SEQUENCE [LARGE SCALE GENOMIC DNA]</scope>
    <source>
        <strain evidence="8 9">CBS 114723</strain>
    </source>
</reference>
<dbReference type="STRING" id="1035309.A0A2C5X0W5"/>
<dbReference type="GO" id="GO:0004029">
    <property type="term" value="F:aldehyde dehydrogenase (NAD+) activity"/>
    <property type="evidence" value="ECO:0007669"/>
    <property type="project" value="UniProtKB-EC"/>
</dbReference>
<dbReference type="InterPro" id="IPR015590">
    <property type="entry name" value="Aldehyde_DH_dom"/>
</dbReference>
<dbReference type="InterPro" id="IPR016160">
    <property type="entry name" value="Ald_DH_CS_CYS"/>
</dbReference>
<dbReference type="EMBL" id="APWK03000091">
    <property type="protein sequence ID" value="PHH51541.1"/>
    <property type="molecule type" value="Genomic_DNA"/>
</dbReference>
<dbReference type="FunFam" id="3.40.605.10:FF:000007">
    <property type="entry name" value="NAD/NADP-dependent betaine aldehyde dehydrogenase"/>
    <property type="match status" value="1"/>
</dbReference>
<dbReference type="Gene3D" id="3.40.605.10">
    <property type="entry name" value="Aldehyde Dehydrogenase, Chain A, domain 1"/>
    <property type="match status" value="1"/>
</dbReference>
<dbReference type="InterPro" id="IPR016163">
    <property type="entry name" value="Ald_DH_C"/>
</dbReference>
<evidence type="ECO:0000256" key="3">
    <source>
        <dbReference type="ARBA" id="ARBA00024226"/>
    </source>
</evidence>
<accession>A0A2C5X0W5</accession>
<dbReference type="EC" id="1.2.1.3" evidence="3"/>
<comment type="similarity">
    <text evidence="1 6">Belongs to the aldehyde dehydrogenase family.</text>
</comment>
<keyword evidence="9" id="KW-1185">Reference proteome</keyword>
<dbReference type="PANTHER" id="PTHR11699">
    <property type="entry name" value="ALDEHYDE DEHYDROGENASE-RELATED"/>
    <property type="match status" value="1"/>
</dbReference>
<comment type="catalytic activity">
    <reaction evidence="4">
        <text>an aldehyde + NAD(+) + H2O = a carboxylate + NADH + 2 H(+)</text>
        <dbReference type="Rhea" id="RHEA:16185"/>
        <dbReference type="ChEBI" id="CHEBI:15377"/>
        <dbReference type="ChEBI" id="CHEBI:15378"/>
        <dbReference type="ChEBI" id="CHEBI:17478"/>
        <dbReference type="ChEBI" id="CHEBI:29067"/>
        <dbReference type="ChEBI" id="CHEBI:57540"/>
        <dbReference type="ChEBI" id="CHEBI:57945"/>
        <dbReference type="EC" id="1.2.1.3"/>
    </reaction>
</comment>
<dbReference type="InterPro" id="IPR016162">
    <property type="entry name" value="Ald_DH_N"/>
</dbReference>
<evidence type="ECO:0000256" key="1">
    <source>
        <dbReference type="ARBA" id="ARBA00009986"/>
    </source>
</evidence>
<dbReference type="Proteomes" id="UP000222788">
    <property type="component" value="Unassembled WGS sequence"/>
</dbReference>
<feature type="domain" description="Aldehyde dehydrogenase" evidence="7">
    <location>
        <begin position="32"/>
        <end position="503"/>
    </location>
</feature>
<organism evidence="8 9">
    <name type="scientific">Ceratocystis fimbriata CBS 114723</name>
    <dbReference type="NCBI Taxonomy" id="1035309"/>
    <lineage>
        <taxon>Eukaryota</taxon>
        <taxon>Fungi</taxon>
        <taxon>Dikarya</taxon>
        <taxon>Ascomycota</taxon>
        <taxon>Pezizomycotina</taxon>
        <taxon>Sordariomycetes</taxon>
        <taxon>Hypocreomycetidae</taxon>
        <taxon>Microascales</taxon>
        <taxon>Ceratocystidaceae</taxon>
        <taxon>Ceratocystis</taxon>
    </lineage>
</organism>
<evidence type="ECO:0000256" key="2">
    <source>
        <dbReference type="ARBA" id="ARBA00023002"/>
    </source>
</evidence>
<keyword evidence="2 6" id="KW-0560">Oxidoreductase</keyword>
<evidence type="ECO:0000256" key="4">
    <source>
        <dbReference type="ARBA" id="ARBA00049194"/>
    </source>
</evidence>
<proteinExistence type="inferred from homology"/>
<evidence type="ECO:0000313" key="8">
    <source>
        <dbReference type="EMBL" id="PHH51541.1"/>
    </source>
</evidence>
<reference evidence="8 9" key="2">
    <citation type="journal article" date="2013" name="IMA Fungus">
        <title>IMA Genome-F 1: Ceratocystis fimbriata: Draft nuclear genome sequence for the plant pathogen, Ceratocystis fimbriata.</title>
        <authorList>
            <person name="Wilken P.M."/>
            <person name="Steenkamp E.T."/>
            <person name="Wingfield M.J."/>
            <person name="de Beer Z.W."/>
            <person name="Wingfield B.D."/>
        </authorList>
    </citation>
    <scope>NUCLEOTIDE SEQUENCE [LARGE SCALE GENOMIC DNA]</scope>
    <source>
        <strain evidence="8 9">CBS 114723</strain>
    </source>
</reference>
<evidence type="ECO:0000313" key="9">
    <source>
        <dbReference type="Proteomes" id="UP000222788"/>
    </source>
</evidence>